<comment type="caution">
    <text evidence="1">The sequence shown here is derived from an EMBL/GenBank/DDBJ whole genome shotgun (WGS) entry which is preliminary data.</text>
</comment>
<evidence type="ECO:0000313" key="2">
    <source>
        <dbReference type="Proteomes" id="UP000276133"/>
    </source>
</evidence>
<keyword evidence="2" id="KW-1185">Reference proteome</keyword>
<name>A0A3M7SA30_BRAPC</name>
<gene>
    <name evidence="1" type="ORF">BpHYR1_006360</name>
</gene>
<dbReference type="EMBL" id="REGN01001788">
    <property type="protein sequence ID" value="RNA32517.1"/>
    <property type="molecule type" value="Genomic_DNA"/>
</dbReference>
<accession>A0A3M7SA30</accession>
<evidence type="ECO:0000313" key="1">
    <source>
        <dbReference type="EMBL" id="RNA32517.1"/>
    </source>
</evidence>
<sequence>MAQVDFFNYSPVPTHIMGPFYQVLPRGFFYMVTNAFQQQTPSVASWVCMRIRACLRLLRGFWLRSRIRWALKEVGSISKSTLSLVNELE</sequence>
<dbReference type="AlphaFoldDB" id="A0A3M7SA30"/>
<reference evidence="1 2" key="1">
    <citation type="journal article" date="2018" name="Sci. Rep.">
        <title>Genomic signatures of local adaptation to the degree of environmental predictability in rotifers.</title>
        <authorList>
            <person name="Franch-Gras L."/>
            <person name="Hahn C."/>
            <person name="Garcia-Roger E.M."/>
            <person name="Carmona M.J."/>
            <person name="Serra M."/>
            <person name="Gomez A."/>
        </authorList>
    </citation>
    <scope>NUCLEOTIDE SEQUENCE [LARGE SCALE GENOMIC DNA]</scope>
    <source>
        <strain evidence="1">HYR1</strain>
    </source>
</reference>
<dbReference type="Proteomes" id="UP000276133">
    <property type="component" value="Unassembled WGS sequence"/>
</dbReference>
<protein>
    <submittedName>
        <fullName evidence="1">Uncharacterized protein</fullName>
    </submittedName>
</protein>
<proteinExistence type="predicted"/>
<organism evidence="1 2">
    <name type="scientific">Brachionus plicatilis</name>
    <name type="common">Marine rotifer</name>
    <name type="synonym">Brachionus muelleri</name>
    <dbReference type="NCBI Taxonomy" id="10195"/>
    <lineage>
        <taxon>Eukaryota</taxon>
        <taxon>Metazoa</taxon>
        <taxon>Spiralia</taxon>
        <taxon>Gnathifera</taxon>
        <taxon>Rotifera</taxon>
        <taxon>Eurotatoria</taxon>
        <taxon>Monogononta</taxon>
        <taxon>Pseudotrocha</taxon>
        <taxon>Ploima</taxon>
        <taxon>Brachionidae</taxon>
        <taxon>Brachionus</taxon>
    </lineage>
</organism>